<dbReference type="Pfam" id="PF15490">
    <property type="entry name" value="Ten1_2"/>
    <property type="match status" value="1"/>
</dbReference>
<dbReference type="GO" id="GO:0032211">
    <property type="term" value="P:negative regulation of telomere maintenance via telomerase"/>
    <property type="evidence" value="ECO:0007669"/>
    <property type="project" value="TreeGrafter"/>
</dbReference>
<dbReference type="InterPro" id="IPR029146">
    <property type="entry name" value="Ten1_animal_plant"/>
</dbReference>
<evidence type="ECO:0000256" key="2">
    <source>
        <dbReference type="ARBA" id="ARBA00004574"/>
    </source>
</evidence>
<evidence type="ECO:0000256" key="9">
    <source>
        <dbReference type="ARBA" id="ARBA00078215"/>
    </source>
</evidence>
<dbReference type="GO" id="GO:0003697">
    <property type="term" value="F:single-stranded DNA binding"/>
    <property type="evidence" value="ECO:0007669"/>
    <property type="project" value="InterPro"/>
</dbReference>
<dbReference type="FunFam" id="2.40.50.140:FF:000203">
    <property type="entry name" value="TEN1 subunit of CST complex"/>
    <property type="match status" value="1"/>
</dbReference>
<dbReference type="AlphaFoldDB" id="A0A3B3RXV5"/>
<dbReference type="Gene3D" id="2.40.50.140">
    <property type="entry name" value="Nucleic acid-binding proteins"/>
    <property type="match status" value="1"/>
</dbReference>
<evidence type="ECO:0000256" key="10">
    <source>
        <dbReference type="ARBA" id="ARBA00079840"/>
    </source>
</evidence>
<dbReference type="GeneTree" id="ENSGT00390000017589"/>
<evidence type="ECO:0000256" key="5">
    <source>
        <dbReference type="ARBA" id="ARBA00023125"/>
    </source>
</evidence>
<keyword evidence="12" id="KW-1185">Reference proteome</keyword>
<keyword evidence="4" id="KW-0779">Telomere</keyword>
<evidence type="ECO:0000256" key="8">
    <source>
        <dbReference type="ARBA" id="ARBA00068173"/>
    </source>
</evidence>
<accession>A0A3B3RXV5</accession>
<evidence type="ECO:0000256" key="1">
    <source>
        <dbReference type="ARBA" id="ARBA00004123"/>
    </source>
</evidence>
<dbReference type="PANTHER" id="PTHR33905">
    <property type="entry name" value="CST COMPLEX SUBUNIT TEN1"/>
    <property type="match status" value="1"/>
</dbReference>
<evidence type="ECO:0000313" key="12">
    <source>
        <dbReference type="Proteomes" id="UP000261540"/>
    </source>
</evidence>
<protein>
    <recommendedName>
        <fullName evidence="8">CST complex subunit TEN1</fullName>
    </recommendedName>
    <alternativeName>
        <fullName evidence="10">Protein telomeric pathways with STN1 homolog</fullName>
    </alternativeName>
    <alternativeName>
        <fullName evidence="9">Telomere length regulation protein TEN1 homolog</fullName>
    </alternativeName>
</protein>
<dbReference type="Ensembl" id="ENSPKIT00000003979.1">
    <property type="protein sequence ID" value="ENSPKIP00000023299.1"/>
    <property type="gene ID" value="ENSPKIG00000006975.1"/>
</dbReference>
<name>A0A3B3RXV5_9TELE</name>
<evidence type="ECO:0000256" key="6">
    <source>
        <dbReference type="ARBA" id="ARBA00023242"/>
    </source>
</evidence>
<keyword evidence="3" id="KW-0158">Chromosome</keyword>
<keyword evidence="5" id="KW-0238">DNA-binding</keyword>
<keyword evidence="6" id="KW-0539">Nucleus</keyword>
<dbReference type="InterPro" id="IPR012340">
    <property type="entry name" value="NA-bd_OB-fold"/>
</dbReference>
<sequence>MLPEPGVFHFPWEISSVQEGAAVRTYGRLRDLIASIRNPEVSEAVLSSQHLSVQYDITVHTAFVEPFLPSLHSHYIVLGDVERTEGDGVMVRARVLNCVDGINLALLQQAIVEQRRYLQERDEHASHLKIY</sequence>
<evidence type="ECO:0000313" key="11">
    <source>
        <dbReference type="Ensembl" id="ENSPKIP00000023299.1"/>
    </source>
</evidence>
<dbReference type="GO" id="GO:0042162">
    <property type="term" value="F:telomeric DNA binding"/>
    <property type="evidence" value="ECO:0007669"/>
    <property type="project" value="TreeGrafter"/>
</dbReference>
<evidence type="ECO:0000256" key="3">
    <source>
        <dbReference type="ARBA" id="ARBA00022454"/>
    </source>
</evidence>
<dbReference type="GO" id="GO:0010521">
    <property type="term" value="F:telomerase inhibitor activity"/>
    <property type="evidence" value="ECO:0007669"/>
    <property type="project" value="TreeGrafter"/>
</dbReference>
<comment type="similarity">
    <text evidence="7">Belongs to the TEN1 family.</text>
</comment>
<dbReference type="Proteomes" id="UP000261540">
    <property type="component" value="Unplaced"/>
</dbReference>
<evidence type="ECO:0000256" key="7">
    <source>
        <dbReference type="ARBA" id="ARBA00061044"/>
    </source>
</evidence>
<evidence type="ECO:0000256" key="4">
    <source>
        <dbReference type="ARBA" id="ARBA00022895"/>
    </source>
</evidence>
<comment type="subcellular location">
    <subcellularLocation>
        <location evidence="2">Chromosome</location>
        <location evidence="2">Telomere</location>
    </subcellularLocation>
    <subcellularLocation>
        <location evidence="1">Nucleus</location>
    </subcellularLocation>
</comment>
<dbReference type="STRING" id="1676925.ENSPKIP00000023299"/>
<organism evidence="11 12">
    <name type="scientific">Paramormyrops kingsleyae</name>
    <dbReference type="NCBI Taxonomy" id="1676925"/>
    <lineage>
        <taxon>Eukaryota</taxon>
        <taxon>Metazoa</taxon>
        <taxon>Chordata</taxon>
        <taxon>Craniata</taxon>
        <taxon>Vertebrata</taxon>
        <taxon>Euteleostomi</taxon>
        <taxon>Actinopterygii</taxon>
        <taxon>Neopterygii</taxon>
        <taxon>Teleostei</taxon>
        <taxon>Osteoglossocephala</taxon>
        <taxon>Osteoglossomorpha</taxon>
        <taxon>Osteoglossiformes</taxon>
        <taxon>Mormyridae</taxon>
        <taxon>Paramormyrops</taxon>
    </lineage>
</organism>
<reference evidence="11" key="2">
    <citation type="submission" date="2025-09" db="UniProtKB">
        <authorList>
            <consortium name="Ensembl"/>
        </authorList>
    </citation>
    <scope>IDENTIFICATION</scope>
</reference>
<reference evidence="11" key="1">
    <citation type="submission" date="2025-08" db="UniProtKB">
        <authorList>
            <consortium name="Ensembl"/>
        </authorList>
    </citation>
    <scope>IDENTIFICATION</scope>
</reference>
<proteinExistence type="inferred from homology"/>
<dbReference type="PANTHER" id="PTHR33905:SF1">
    <property type="entry name" value="CST COMPLEX SUBUNIT TEN1"/>
    <property type="match status" value="1"/>
</dbReference>
<dbReference type="GO" id="GO:1990879">
    <property type="term" value="C:CST complex"/>
    <property type="evidence" value="ECO:0007669"/>
    <property type="project" value="InterPro"/>
</dbReference>